<dbReference type="Proteomes" id="UP000698242">
    <property type="component" value="Unassembled WGS sequence"/>
</dbReference>
<dbReference type="RefSeq" id="WP_159964125.1">
    <property type="nucleotide sequence ID" value="NZ_APKE01000010.1"/>
</dbReference>
<comment type="caution">
    <text evidence="1">The sequence shown here is derived from an EMBL/GenBank/DDBJ whole genome shotgun (WGS) entry which is preliminary data.</text>
</comment>
<keyword evidence="1" id="KW-0328">Glycosyltransferase</keyword>
<keyword evidence="1" id="KW-0808">Transferase</keyword>
<dbReference type="PANTHER" id="PTHR12526:SF636">
    <property type="entry name" value="BLL3647 PROTEIN"/>
    <property type="match status" value="1"/>
</dbReference>
<sequence length="347" mass="37570">MTIRVGILHPSHYVAGNSRWIDDFVDPDAGYVFEKVKRGARGDDWHKRGSTTTLGEWRSHFRQSYEGMSRDYDVVVANFPPLIFACCLWKLLLRRRTRVVGWTFNFGPASRSRLAPAAGRVLRAAARLVTHSRSEIPYYAKAFGLSEEKLLFVPLQQGDINAAPVPEAGSGYVIAMGSAGRDYGLLMRAVRDLGRKVIVIAKPALLEGLDIPSNVELRSGLTLAECRDLAAGASVMAVPLDASAEASGQVTFLAAMALNVPIVATAGAGTQDYLEDGVSAVLVPADDADAFAKALARLLDDDEMRTALAGRAHRRWMEQYSDAAAGRNLVQVLDGVTGRHEAPSPVH</sequence>
<dbReference type="Pfam" id="PF13692">
    <property type="entry name" value="Glyco_trans_1_4"/>
    <property type="match status" value="1"/>
</dbReference>
<organism evidence="1 2">
    <name type="scientific">Profundibacterium mesophilum KAUST100406-0324</name>
    <dbReference type="NCBI Taxonomy" id="1037889"/>
    <lineage>
        <taxon>Bacteria</taxon>
        <taxon>Pseudomonadati</taxon>
        <taxon>Pseudomonadota</taxon>
        <taxon>Alphaproteobacteria</taxon>
        <taxon>Rhodobacterales</taxon>
        <taxon>Roseobacteraceae</taxon>
        <taxon>Profundibacterium</taxon>
    </lineage>
</organism>
<dbReference type="EMBL" id="APKE01000010">
    <property type="protein sequence ID" value="KAF0676906.1"/>
    <property type="molecule type" value="Genomic_DNA"/>
</dbReference>
<dbReference type="Gene3D" id="3.40.50.2000">
    <property type="entry name" value="Glycogen Phosphorylase B"/>
    <property type="match status" value="2"/>
</dbReference>
<proteinExistence type="predicted"/>
<dbReference type="EC" id="2.4.1.214" evidence="1"/>
<protein>
    <submittedName>
        <fullName evidence="1">Glycoprotein 3-alpha-L-fucosyltransferase</fullName>
        <ecNumber evidence="1">2.4.1.214</ecNumber>
    </submittedName>
</protein>
<dbReference type="OrthoDB" id="7856752at2"/>
<dbReference type="PANTHER" id="PTHR12526">
    <property type="entry name" value="GLYCOSYLTRANSFERASE"/>
    <property type="match status" value="1"/>
</dbReference>
<dbReference type="SUPFAM" id="SSF53756">
    <property type="entry name" value="UDP-Glycosyltransferase/glycogen phosphorylase"/>
    <property type="match status" value="1"/>
</dbReference>
<dbReference type="AlphaFoldDB" id="A0A921TE17"/>
<name>A0A921TE17_9RHOB</name>
<reference evidence="1" key="1">
    <citation type="submission" date="2013-03" db="EMBL/GenBank/DDBJ databases">
        <title>Genome Sequence of the Profundibacterium mesophilum strain KAUST100406-0324T from Red Sea, a novel genus in the family Rhodobacteraceae.</title>
        <authorList>
            <person name="Essack M."/>
            <person name="Alam I."/>
            <person name="Lafi F."/>
            <person name="Alawi W."/>
            <person name="Kamanu F."/>
            <person name="Al-Suwailem A."/>
            <person name="Lee O.O."/>
            <person name="Xu Y."/>
            <person name="Bajic V."/>
            <person name="Qian P.-Y."/>
            <person name="Archer J."/>
        </authorList>
    </citation>
    <scope>NUCLEOTIDE SEQUENCE</scope>
    <source>
        <strain evidence="1">KAUST100406-0324</strain>
    </source>
</reference>
<keyword evidence="2" id="KW-1185">Reference proteome</keyword>
<accession>A0A921TE17</accession>
<evidence type="ECO:0000313" key="1">
    <source>
        <dbReference type="EMBL" id="KAF0676906.1"/>
    </source>
</evidence>
<gene>
    <name evidence="1" type="ORF">PMES_00702</name>
</gene>
<evidence type="ECO:0000313" key="2">
    <source>
        <dbReference type="Proteomes" id="UP000698242"/>
    </source>
</evidence>
<dbReference type="GO" id="GO:0018392">
    <property type="term" value="F:glycoprotein 3-alpha-L-fucosyltransferase activity"/>
    <property type="evidence" value="ECO:0007669"/>
    <property type="project" value="UniProtKB-EC"/>
</dbReference>